<proteinExistence type="predicted"/>
<dbReference type="NCBIfam" id="NF033902">
    <property type="entry name" value="iso_D2_wall_anc"/>
    <property type="match status" value="1"/>
</dbReference>
<evidence type="ECO:0000313" key="6">
    <source>
        <dbReference type="Proteomes" id="UP001595987"/>
    </source>
</evidence>
<keyword evidence="2" id="KW-0472">Membrane</keyword>
<dbReference type="InterPro" id="IPR041033">
    <property type="entry name" value="SpaA_PFL_dom_1"/>
</dbReference>
<dbReference type="Gene3D" id="2.60.40.10">
    <property type="entry name" value="Immunoglobulins"/>
    <property type="match status" value="2"/>
</dbReference>
<evidence type="ECO:0000256" key="3">
    <source>
        <dbReference type="SAM" id="SignalP"/>
    </source>
</evidence>
<dbReference type="EMBL" id="JBHSGD010000005">
    <property type="protein sequence ID" value="MFC4652348.1"/>
    <property type="molecule type" value="Genomic_DNA"/>
</dbReference>
<name>A0ABV9JC60_9LACT</name>
<sequence>MTNSTFKTLNRKLSLATVSLLTVTTLGSSILAVSADTSGSPDTATPRSLVIHANAGANTTPPTENLDGTDNTDMDNIDPMSNVTFSYTQIEPLAGQSATTMNPNDSNTYVVVEGGKTGTLTTDETGTATADLGTTNGYYLVQQVTQGGGITAMDNFIAQVPMNGGGTSTDGEWNYNVNVYPKLDMDKESGSDKTLGLGTSSADGSYKQQSIFAGQDVTWNLVQGFPESMRSENPDNTYNYGSLSLTDQLSEDLTYKSISFSMALQDTTDNSISNLTDLTLTEGTDYTLTGTSGAGSKVVLTLTNVGIDKIMAAYPTVGDNQKAVFVTNLTTTVSSDYKYGQIGNSYLPDVENAYGTDLTPGENPSNPEGNPNNPEDNTPGNTPDVYLGAVSIAKVDSTSGTALAGATFAIAIDEDHAKNGDYIQKDTTTGMLYPDKAAVPEGVTTEDYTETTSATGAATFGGLELTDPGTDEAGDAKTTAKDYYLVETAAPEGYDVAPTPFKVTATYDNSATANIDNNLDGDSIHLPFTGGQGMIGLVVVAGVAASASLVIRRRKANKAE</sequence>
<dbReference type="InterPro" id="IPR048052">
    <property type="entry name" value="FM1-like"/>
</dbReference>
<feature type="chain" id="PRO_5045259598" evidence="3">
    <location>
        <begin position="35"/>
        <end position="560"/>
    </location>
</feature>
<feature type="region of interest" description="Disordered" evidence="1">
    <location>
        <begin position="350"/>
        <end position="385"/>
    </location>
</feature>
<feature type="domain" description="SpaA-like prealbumin fold" evidence="4">
    <location>
        <begin position="388"/>
        <end position="517"/>
    </location>
</feature>
<dbReference type="Proteomes" id="UP001595987">
    <property type="component" value="Unassembled WGS sequence"/>
</dbReference>
<keyword evidence="6" id="KW-1185">Reference proteome</keyword>
<comment type="caution">
    <text evidence="5">The sequence shown here is derived from an EMBL/GenBank/DDBJ whole genome shotgun (WGS) entry which is preliminary data.</text>
</comment>
<dbReference type="RefSeq" id="WP_213534990.1">
    <property type="nucleotide sequence ID" value="NZ_BOVQ01000004.1"/>
</dbReference>
<evidence type="ECO:0000256" key="2">
    <source>
        <dbReference type="SAM" id="Phobius"/>
    </source>
</evidence>
<evidence type="ECO:0000259" key="4">
    <source>
        <dbReference type="Pfam" id="PF17802"/>
    </source>
</evidence>
<keyword evidence="3" id="KW-0732">Signal</keyword>
<feature type="compositionally biased region" description="Low complexity" evidence="1">
    <location>
        <begin position="359"/>
        <end position="383"/>
    </location>
</feature>
<dbReference type="Gene3D" id="2.60.40.740">
    <property type="match status" value="1"/>
</dbReference>
<keyword evidence="2" id="KW-1133">Transmembrane helix</keyword>
<evidence type="ECO:0000313" key="5">
    <source>
        <dbReference type="EMBL" id="MFC4652348.1"/>
    </source>
</evidence>
<feature type="transmembrane region" description="Helical" evidence="2">
    <location>
        <begin position="533"/>
        <end position="551"/>
    </location>
</feature>
<keyword evidence="2" id="KW-0812">Transmembrane</keyword>
<evidence type="ECO:0000256" key="1">
    <source>
        <dbReference type="SAM" id="MobiDB-lite"/>
    </source>
</evidence>
<protein>
    <submittedName>
        <fullName evidence="5">SpaH/EbpB family LPXTG-anchored major pilin</fullName>
    </submittedName>
</protein>
<feature type="signal peptide" evidence="3">
    <location>
        <begin position="1"/>
        <end position="34"/>
    </location>
</feature>
<dbReference type="InterPro" id="IPR013783">
    <property type="entry name" value="Ig-like_fold"/>
</dbReference>
<reference evidence="6" key="1">
    <citation type="journal article" date="2019" name="Int. J. Syst. Evol. Microbiol.">
        <title>The Global Catalogue of Microorganisms (GCM) 10K type strain sequencing project: providing services to taxonomists for standard genome sequencing and annotation.</title>
        <authorList>
            <consortium name="The Broad Institute Genomics Platform"/>
            <consortium name="The Broad Institute Genome Sequencing Center for Infectious Disease"/>
            <person name="Wu L."/>
            <person name="Ma J."/>
        </authorList>
    </citation>
    <scope>NUCLEOTIDE SEQUENCE [LARGE SCALE GENOMIC DNA]</scope>
    <source>
        <strain evidence="6">CCUG 63287</strain>
    </source>
</reference>
<organism evidence="5 6">
    <name type="scientific">Lactococcus nasutitermitis</name>
    <dbReference type="NCBI Taxonomy" id="1652957"/>
    <lineage>
        <taxon>Bacteria</taxon>
        <taxon>Bacillati</taxon>
        <taxon>Bacillota</taxon>
        <taxon>Bacilli</taxon>
        <taxon>Lactobacillales</taxon>
        <taxon>Streptococcaceae</taxon>
        <taxon>Lactococcus</taxon>
    </lineage>
</organism>
<gene>
    <name evidence="5" type="ORF">ACFO26_05440</name>
</gene>
<accession>A0ABV9JC60</accession>
<dbReference type="Pfam" id="PF17802">
    <property type="entry name" value="SpaA"/>
    <property type="match status" value="1"/>
</dbReference>